<dbReference type="Proteomes" id="UP000199306">
    <property type="component" value="Unassembled WGS sequence"/>
</dbReference>
<dbReference type="OrthoDB" id="826196at2"/>
<sequence length="113" mass="12996">MKIISAILILLTVFFSLKHGWEILTIKPGETNMFIQWNFSKIIQIVIGVLTIASGLFILFPQTFFSGNLINCTIILLIMGFHLKDRNLKEALIEVPFLLIPLIMIYLRHPLEK</sequence>
<protein>
    <recommendedName>
        <fullName evidence="4">DoxX-like family protein</fullName>
    </recommendedName>
</protein>
<proteinExistence type="predicted"/>
<evidence type="ECO:0008006" key="4">
    <source>
        <dbReference type="Google" id="ProtNLM"/>
    </source>
</evidence>
<name>A0A1I5YSW3_9BACT</name>
<organism evidence="2 3">
    <name type="scientific">Pseudarcicella hirudinis</name>
    <dbReference type="NCBI Taxonomy" id="1079859"/>
    <lineage>
        <taxon>Bacteria</taxon>
        <taxon>Pseudomonadati</taxon>
        <taxon>Bacteroidota</taxon>
        <taxon>Cytophagia</taxon>
        <taxon>Cytophagales</taxon>
        <taxon>Flectobacillaceae</taxon>
        <taxon>Pseudarcicella</taxon>
    </lineage>
</organism>
<keyword evidence="1" id="KW-1133">Transmembrane helix</keyword>
<accession>A0A1I5YSW3</accession>
<dbReference type="RefSeq" id="WP_092019671.1">
    <property type="nucleotide sequence ID" value="NZ_FOXH01000021.1"/>
</dbReference>
<dbReference type="STRING" id="1079859.SAMN04515674_12119"/>
<feature type="transmembrane region" description="Helical" evidence="1">
    <location>
        <begin position="90"/>
        <end position="107"/>
    </location>
</feature>
<dbReference type="EMBL" id="FOXH01000021">
    <property type="protein sequence ID" value="SFQ46957.1"/>
    <property type="molecule type" value="Genomic_DNA"/>
</dbReference>
<evidence type="ECO:0000256" key="1">
    <source>
        <dbReference type="SAM" id="Phobius"/>
    </source>
</evidence>
<evidence type="ECO:0000313" key="2">
    <source>
        <dbReference type="EMBL" id="SFQ46957.1"/>
    </source>
</evidence>
<keyword evidence="3" id="KW-1185">Reference proteome</keyword>
<feature type="transmembrane region" description="Helical" evidence="1">
    <location>
        <begin position="67"/>
        <end position="84"/>
    </location>
</feature>
<keyword evidence="1" id="KW-0812">Transmembrane</keyword>
<keyword evidence="1" id="KW-0472">Membrane</keyword>
<dbReference type="AlphaFoldDB" id="A0A1I5YSW3"/>
<gene>
    <name evidence="2" type="ORF">SAMN04515674_12119</name>
</gene>
<feature type="transmembrane region" description="Helical" evidence="1">
    <location>
        <begin position="39"/>
        <end position="60"/>
    </location>
</feature>
<reference evidence="2 3" key="1">
    <citation type="submission" date="2016-10" db="EMBL/GenBank/DDBJ databases">
        <authorList>
            <person name="de Groot N.N."/>
        </authorList>
    </citation>
    <scope>NUCLEOTIDE SEQUENCE [LARGE SCALE GENOMIC DNA]</scope>
    <source>
        <strain evidence="3">E92,LMG 26720,CCM 7988</strain>
    </source>
</reference>
<evidence type="ECO:0000313" key="3">
    <source>
        <dbReference type="Proteomes" id="UP000199306"/>
    </source>
</evidence>